<organism evidence="2 3">
    <name type="scientific">Lentinula aff. detonsa</name>
    <dbReference type="NCBI Taxonomy" id="2804958"/>
    <lineage>
        <taxon>Eukaryota</taxon>
        <taxon>Fungi</taxon>
        <taxon>Dikarya</taxon>
        <taxon>Basidiomycota</taxon>
        <taxon>Agaricomycotina</taxon>
        <taxon>Agaricomycetes</taxon>
        <taxon>Agaricomycetidae</taxon>
        <taxon>Agaricales</taxon>
        <taxon>Marasmiineae</taxon>
        <taxon>Omphalotaceae</taxon>
        <taxon>Lentinula</taxon>
    </lineage>
</organism>
<feature type="region of interest" description="Disordered" evidence="1">
    <location>
        <begin position="1"/>
        <end position="85"/>
    </location>
</feature>
<comment type="caution">
    <text evidence="2">The sequence shown here is derived from an EMBL/GenBank/DDBJ whole genome shotgun (WGS) entry which is preliminary data.</text>
</comment>
<evidence type="ECO:0000313" key="3">
    <source>
        <dbReference type="Proteomes" id="UP001163798"/>
    </source>
</evidence>
<dbReference type="EMBL" id="MU793249">
    <property type="protein sequence ID" value="KAJ3790462.1"/>
    <property type="molecule type" value="Genomic_DNA"/>
</dbReference>
<name>A0AA38NSQ9_9AGAR</name>
<feature type="compositionally biased region" description="Acidic residues" evidence="1">
    <location>
        <begin position="304"/>
        <end position="336"/>
    </location>
</feature>
<feature type="compositionally biased region" description="Low complexity" evidence="1">
    <location>
        <begin position="124"/>
        <end position="145"/>
    </location>
</feature>
<dbReference type="AlphaFoldDB" id="A0AA38NSQ9"/>
<feature type="region of interest" description="Disordered" evidence="1">
    <location>
        <begin position="115"/>
        <end position="145"/>
    </location>
</feature>
<accession>A0AA38NSQ9</accession>
<sequence length="381" mass="41537">MSSPPTSPFRMNRSNYSASGSGSGSGSTSPRRRLRGASISNDNDISIPNNNNNYNSNFNNNSNHNYSNSHKTKTRLPPGFLAHKPKQTPIGEMALWELESRYNRNARVLGAAGVGTRTSNPILSSSSSSSSPSFPSSSSSSSPSSYIQRLTAEQAAIEEQLVEVHGMEVISARLRNTRIGDGGAGAIGGGGGGGFGGGFGGGGGGDERDQKDMIGSIGSPNSIDAKKRALANFGSTAPPSHIGMLGMEEAIAIERRAHLHDLQRKHRLEQKKLDHGYPSGKQVMSREERERRVWAFMNYKPTESDLEDEDEEEEDGEGMDEDGEEDPSTWFEDDQDDGRKGQNIIEADEMDDRDMDGLRNVIRVMDPNQLRYGTFYEPRDD</sequence>
<gene>
    <name evidence="2" type="ORF">GGU10DRAFT_383175</name>
</gene>
<protein>
    <submittedName>
        <fullName evidence="2">Uncharacterized protein</fullName>
    </submittedName>
</protein>
<keyword evidence="3" id="KW-1185">Reference proteome</keyword>
<evidence type="ECO:0000313" key="2">
    <source>
        <dbReference type="EMBL" id="KAJ3790462.1"/>
    </source>
</evidence>
<feature type="compositionally biased region" description="Low complexity" evidence="1">
    <location>
        <begin position="36"/>
        <end position="69"/>
    </location>
</feature>
<feature type="region of interest" description="Disordered" evidence="1">
    <location>
        <begin position="300"/>
        <end position="356"/>
    </location>
</feature>
<dbReference type="Proteomes" id="UP001163798">
    <property type="component" value="Unassembled WGS sequence"/>
</dbReference>
<evidence type="ECO:0000256" key="1">
    <source>
        <dbReference type="SAM" id="MobiDB-lite"/>
    </source>
</evidence>
<proteinExistence type="predicted"/>
<reference evidence="2" key="1">
    <citation type="submission" date="2022-08" db="EMBL/GenBank/DDBJ databases">
        <authorList>
            <consortium name="DOE Joint Genome Institute"/>
            <person name="Min B."/>
            <person name="Riley R."/>
            <person name="Sierra-Patev S."/>
            <person name="Naranjo-Ortiz M."/>
            <person name="Looney B."/>
            <person name="Konkel Z."/>
            <person name="Slot J.C."/>
            <person name="Sakamoto Y."/>
            <person name="Steenwyk J.L."/>
            <person name="Rokas A."/>
            <person name="Carro J."/>
            <person name="Camarero S."/>
            <person name="Ferreira P."/>
            <person name="Molpeceres G."/>
            <person name="Ruiz-Duenas F.J."/>
            <person name="Serrano A."/>
            <person name="Henrissat B."/>
            <person name="Drula E."/>
            <person name="Hughes K.W."/>
            <person name="Mata J.L."/>
            <person name="Ishikawa N.K."/>
            <person name="Vargas-Isla R."/>
            <person name="Ushijima S."/>
            <person name="Smith C.A."/>
            <person name="Ahrendt S."/>
            <person name="Andreopoulos W."/>
            <person name="He G."/>
            <person name="Labutti K."/>
            <person name="Lipzen A."/>
            <person name="Ng V."/>
            <person name="Sandor L."/>
            <person name="Barry K."/>
            <person name="Martinez A.T."/>
            <person name="Xiao Y."/>
            <person name="Gibbons J.G."/>
            <person name="Terashima K."/>
            <person name="Hibbett D.S."/>
            <person name="Grigoriev I.V."/>
        </authorList>
    </citation>
    <scope>NUCLEOTIDE SEQUENCE</scope>
    <source>
        <strain evidence="2">TFB10291</strain>
    </source>
</reference>